<dbReference type="Gene3D" id="3.60.10.10">
    <property type="entry name" value="Endonuclease/exonuclease/phosphatase"/>
    <property type="match status" value="1"/>
</dbReference>
<sequence>MSQNAQYGANTDGRWEGLLDVIRGVGPQLLLLQEVDWLADPDNAEAAKQALGMDLAVAPSRNLNTAVAWKPEALELLGTETKYSVSEMHHGYCAPRFKPLGLSQDLPEPLVAISTHLTPYSADVAAQEAQLLCARAYRYGGIALIGGDINHMALGDEEPDWALVQPYNRTSRCLRRKKPTDPWRGNRVVGKTFMDGEFTDVAAHVAALRNDASPLAPTGKAGLLRVDQAHVTPTLVPAIKNYWIVDPGPHADHYGFAFTLDLERANTSLTRDYT</sequence>
<dbReference type="RefSeq" id="WP_277411134.1">
    <property type="nucleotide sequence ID" value="NZ_CP114203.1"/>
</dbReference>
<keyword evidence="1" id="KW-0540">Nuclease</keyword>
<dbReference type="SUPFAM" id="SSF56219">
    <property type="entry name" value="DNase I-like"/>
    <property type="match status" value="1"/>
</dbReference>
<keyword evidence="1" id="KW-0378">Hydrolase</keyword>
<reference evidence="1 2" key="1">
    <citation type="submission" date="2022-12" db="EMBL/GenBank/DDBJ databases">
        <authorList>
            <person name="Ruckert C."/>
            <person name="Busche T."/>
            <person name="Kalinowski J."/>
            <person name="Wittmann C."/>
        </authorList>
    </citation>
    <scope>NUCLEOTIDE SEQUENCE [LARGE SCALE GENOMIC DNA]</scope>
    <source>
        <strain evidence="1 2">DSM 40276</strain>
    </source>
</reference>
<keyword evidence="1" id="KW-0255">Endonuclease</keyword>
<accession>A0ABY7IYU7</accession>
<name>A0ABY7IYU7_STRNI</name>
<dbReference type="InterPro" id="IPR036691">
    <property type="entry name" value="Endo/exonu/phosph_ase_sf"/>
</dbReference>
<dbReference type="EMBL" id="CP114203">
    <property type="protein sequence ID" value="WAU04013.1"/>
    <property type="molecule type" value="Genomic_DNA"/>
</dbReference>
<proteinExistence type="predicted"/>
<dbReference type="GO" id="GO:0004519">
    <property type="term" value="F:endonuclease activity"/>
    <property type="evidence" value="ECO:0007669"/>
    <property type="project" value="UniProtKB-KW"/>
</dbReference>
<organism evidence="1 2">
    <name type="scientific">Streptomyces nigrescens</name>
    <dbReference type="NCBI Taxonomy" id="1920"/>
    <lineage>
        <taxon>Bacteria</taxon>
        <taxon>Bacillati</taxon>
        <taxon>Actinomycetota</taxon>
        <taxon>Actinomycetes</taxon>
        <taxon>Kitasatosporales</taxon>
        <taxon>Streptomycetaceae</taxon>
        <taxon>Streptomyces</taxon>
    </lineage>
</organism>
<evidence type="ECO:0000313" key="2">
    <source>
        <dbReference type="Proteomes" id="UP001210169"/>
    </source>
</evidence>
<evidence type="ECO:0000313" key="1">
    <source>
        <dbReference type="EMBL" id="WAU04013.1"/>
    </source>
</evidence>
<gene>
    <name evidence="1" type="ORF">STRNI_002235</name>
</gene>
<dbReference type="GeneID" id="301331414"/>
<protein>
    <submittedName>
        <fullName evidence="1">Endonuclease/exonuclease/phosphatase family protein</fullName>
    </submittedName>
</protein>
<dbReference type="Proteomes" id="UP001210169">
    <property type="component" value="Chromosome"/>
</dbReference>
<keyword evidence="2" id="KW-1185">Reference proteome</keyword>